<feature type="domain" description="C-type lectin" evidence="4">
    <location>
        <begin position="1369"/>
        <end position="1467"/>
    </location>
</feature>
<dbReference type="Gene3D" id="3.10.250.10">
    <property type="entry name" value="SRCR-like domain"/>
    <property type="match status" value="3"/>
</dbReference>
<dbReference type="SMART" id="SM00034">
    <property type="entry name" value="CLECT"/>
    <property type="match status" value="4"/>
</dbReference>
<evidence type="ECO:0000259" key="4">
    <source>
        <dbReference type="PROSITE" id="PS50041"/>
    </source>
</evidence>
<dbReference type="PROSITE" id="PS50041">
    <property type="entry name" value="C_TYPE_LECTIN_2"/>
    <property type="match status" value="3"/>
</dbReference>
<keyword evidence="1" id="KW-1015">Disulfide bond</keyword>
<dbReference type="InterPro" id="IPR029070">
    <property type="entry name" value="Chitinase_insertion_sf"/>
</dbReference>
<feature type="domain" description="SRCR" evidence="5">
    <location>
        <begin position="190"/>
        <end position="304"/>
    </location>
</feature>
<feature type="domain" description="SRCR" evidence="5">
    <location>
        <begin position="25"/>
        <end position="184"/>
    </location>
</feature>
<evidence type="ECO:0000259" key="5">
    <source>
        <dbReference type="PROSITE" id="PS50287"/>
    </source>
</evidence>
<evidence type="ECO:0000256" key="2">
    <source>
        <dbReference type="SAM" id="MobiDB-lite"/>
    </source>
</evidence>
<dbReference type="InterPro" id="IPR001304">
    <property type="entry name" value="C-type_lectin-like"/>
</dbReference>
<dbReference type="SUPFAM" id="SSF56487">
    <property type="entry name" value="SRCR-like"/>
    <property type="match status" value="2"/>
</dbReference>
<evidence type="ECO:0000313" key="8">
    <source>
        <dbReference type="Proteomes" id="UP000612055"/>
    </source>
</evidence>
<dbReference type="InterPro" id="IPR001223">
    <property type="entry name" value="Glyco_hydro18_cat"/>
</dbReference>
<dbReference type="InterPro" id="IPR016187">
    <property type="entry name" value="CTDL_fold"/>
</dbReference>
<feature type="domain" description="C-type lectin" evidence="4">
    <location>
        <begin position="2487"/>
        <end position="2606"/>
    </location>
</feature>
<accession>A0A836BPI6</accession>
<protein>
    <recommendedName>
        <fullName evidence="9">Chitinase</fullName>
    </recommendedName>
</protein>
<dbReference type="InterPro" id="IPR017853">
    <property type="entry name" value="GH"/>
</dbReference>
<evidence type="ECO:0000259" key="6">
    <source>
        <dbReference type="PROSITE" id="PS51910"/>
    </source>
</evidence>
<dbReference type="Gene3D" id="3.10.50.10">
    <property type="match status" value="1"/>
</dbReference>
<dbReference type="InterPro" id="IPR001190">
    <property type="entry name" value="SRCR"/>
</dbReference>
<dbReference type="SMART" id="SM00636">
    <property type="entry name" value="Glyco_18"/>
    <property type="match status" value="1"/>
</dbReference>
<dbReference type="EMBL" id="JAEHOE010000161">
    <property type="protein sequence ID" value="KAG2483972.1"/>
    <property type="molecule type" value="Genomic_DNA"/>
</dbReference>
<dbReference type="InterPro" id="IPR036772">
    <property type="entry name" value="SRCR-like_dom_sf"/>
</dbReference>
<dbReference type="CDD" id="cd00037">
    <property type="entry name" value="CLECT"/>
    <property type="match status" value="3"/>
</dbReference>
<dbReference type="SMART" id="SM00202">
    <property type="entry name" value="SR"/>
    <property type="match status" value="2"/>
</dbReference>
<dbReference type="InterPro" id="IPR050111">
    <property type="entry name" value="C-type_lectin/snaclec_domain"/>
</dbReference>
<evidence type="ECO:0000256" key="1">
    <source>
        <dbReference type="ARBA" id="ARBA00023157"/>
    </source>
</evidence>
<dbReference type="InterPro" id="IPR028994">
    <property type="entry name" value="Integrin_alpha_N"/>
</dbReference>
<dbReference type="GO" id="GO:0005975">
    <property type="term" value="P:carbohydrate metabolic process"/>
    <property type="evidence" value="ECO:0007669"/>
    <property type="project" value="InterPro"/>
</dbReference>
<dbReference type="PROSITE" id="PS51910">
    <property type="entry name" value="GH18_2"/>
    <property type="match status" value="1"/>
</dbReference>
<feature type="domain" description="C-type lectin" evidence="4">
    <location>
        <begin position="1210"/>
        <end position="1317"/>
    </location>
</feature>
<evidence type="ECO:0000313" key="7">
    <source>
        <dbReference type="EMBL" id="KAG2483972.1"/>
    </source>
</evidence>
<proteinExistence type="predicted"/>
<dbReference type="SUPFAM" id="SSF51445">
    <property type="entry name" value="(Trans)glycosidases"/>
    <property type="match status" value="1"/>
</dbReference>
<dbReference type="InterPro" id="IPR011583">
    <property type="entry name" value="Chitinase_II/V-like_cat"/>
</dbReference>
<keyword evidence="8" id="KW-1185">Reference proteome</keyword>
<dbReference type="Pfam" id="PF00704">
    <property type="entry name" value="Glyco_hydro_18"/>
    <property type="match status" value="1"/>
</dbReference>
<dbReference type="GO" id="GO:0008061">
    <property type="term" value="F:chitin binding"/>
    <property type="evidence" value="ECO:0007669"/>
    <property type="project" value="InterPro"/>
</dbReference>
<dbReference type="Proteomes" id="UP000612055">
    <property type="component" value="Unassembled WGS sequence"/>
</dbReference>
<feature type="region of interest" description="Disordered" evidence="2">
    <location>
        <begin position="1941"/>
        <end position="1976"/>
    </location>
</feature>
<evidence type="ECO:0008006" key="9">
    <source>
        <dbReference type="Google" id="ProtNLM"/>
    </source>
</evidence>
<dbReference type="OrthoDB" id="76388at2759"/>
<feature type="region of interest" description="Disordered" evidence="2">
    <location>
        <begin position="1473"/>
        <end position="1539"/>
    </location>
</feature>
<dbReference type="SUPFAM" id="SSF69318">
    <property type="entry name" value="Integrin alpha N-terminal domain"/>
    <property type="match status" value="1"/>
</dbReference>
<sequence>MAPHWSHILLFLALWSTAVYAQTTVRLVNDNINSTLETVYEGVINVTSPSMGLISQAGFDDRDARVICRQLGLPTSNAQAVPQAWRQYRNGPWRGSTTITSTEILRFLNSNGDGPILVTNVQCEVGVRGGLAGGVIEGIKERGRREPRIDSEGTESTVTNCARDTSVAGLTRTNRAQAVGVKCFEVDYTVRLVTNAGLVSAANTEGRVEVWVGSGWGTIELIGTDAASVAKAVCRSLGKPSEGATYSAGTTRPSSMTNALGPTSCGASATSLRTCAKDPVNDPAGSFLYVRCREKDYSVRLTNGGHPSEGRLEVYRDGRWGTLCGGVDTSAVLTICRQLGWATSVSRGARSLRYSESGFPAMARPDGTNTTGPSIIAGISSCPVPGAQNINSCTISTGTVNCTVAADVVIRCYNFPPVDTEFPSRAVCNDPWVANQDVLATVSASDASTTMLVGEFAVEEGQEPAQDVLLVSYTASQLRGTTVPGRAWRSELGDPSAVVFGELATAPGAMLLADVNADGKDDLIVLMESSVKVSLAGGSQTFSLLTDWLDLSRWADIIDTTNTTTRAYLFVDVTGDGAADMVMFDRPTMRLAYYPSDLVSSFEDDSDGGGITWMDLRTISAKCASLGEDCFLLASDVDGDGLNDVVLVYLDRLTTTDEIYLTFVASSPPAPLDWFMGSRAAVFPRSSCTSPWAVVMGNFIGEAGPQDETTAGTKVPQVACISSYDGRVYIGGSPMPWGTVPGEPNLIKVTDVDLDGRDDLMIFTAEGTYYMISVGDFFKPPISAADFNNAVTISPYVTATQSLGEADQTQSTVVASTVAVGAPPVEQRCGVPRRLVAYYSNRQPDRSPQCYSLLANVDPVASLATATHVIFAHVTPNADGLNISFVDLARDQLTLANLAGTIKAQNPDAKVLVSVGGEGNDGDFKRITVNDQSALAFAVFCRDFLDMYDLDGLELSWPSLTEDDFASYVFLMLFLSRVLLPSGKLLTLAVPPRDVYLGVNWGYASNFVDMVNLQAFELGGDEVLGAAPYVETPLFDCLEATGFSVNTLVDKILAQGLPPQHMTLIVNSLGRSYLLDGEGVVGGSGTAGPCMGYEGLLDQSELRLLVPPGAARLDRDALANYAPVLDNQWVHFEDVYTIRDKICFARSHCLGGMGLYDIDGDSFGDLTATLVDGLKGDPAHCNAYTPPDCTNTVSTAGTEDIGTPELVASLGGVQYQLWQVRKTWGEARAHCQAVGGDLVSLNTLSQAAVLYTLLNGWSTGGELGPNDLYTGRDVFVWLGGTDAEQEALFKWVDGSEFTSSAWAGGQPDNRYGAENCVAAAVELAGSSGAGLRQGVDLSAVRVVPSVMSSLLVYPSVNESDPGLMLNMPEAQKLCRTYLTELPSLTDPWARSQLTARTAHADLPPYMWIGLRAYGDGQLYWTDGSFSVDGFFDAWEPGEFGQHACAILVGPKGANITTEVSNIYSFWNASAATPTGAERLSPPPPRPPPPTPPTPRPPHPPTPPSPPPTALSSPPPPPDQPPGNPPPFAPDAPPPAVGPAITTLNLAPGLYSVSCRMKAPTVCQKTVPAATLSPTFYCLDRPDGLAFIVPGEQLPRYNPLYTPSETECATACMLAPRCAFYTYLPEWGDADPDTGALRNQCWLMSNPWTTTIAKSFTPKDMVDVGRSDRVCFRSAAILRGDTVDLRDPNTRDPPTAVSPAMGWAITMPTGAQPVSFSLLCSADSPSPRLGAVSLVYDNTTRNIMDVGAICIGLLPGAEQRVFQQRNPRQLVATGDCGVGGVRGMSGAFDEDGICSVSLICDNGAVVQIIPEGANRTCARGGTFGFDCPAGMGAVGLAGTSIPNLGGANVNMNYLNTLRLICNPAHSIDVPARRVATTSSASHELFTGAGASRDLLATCALVGGPDTEYDTSATGTLVSTVASSTDACCDLCSAFSNMYGFTPSPPPDPPRPPSPPPTPPSPPIPPPSFPPPPPPPPPPVNVTNGLNFCPSCSPVYGDNTPMSPFASTTVYGALRCPPGFMFTTISGAMPGAWFVPEVTNTRPYSALSAVCGLFMSWTANRPAVLANITVGCYNAPNFTLPTVNTSATGYRVWNYSCPAGQVLQQILTTHQFLSNDQPFLTSLTFSCGPMGLQPTPNPASVVGAFTQVEASILPPSSLKCPSGEFVVGLAGRYDRSAATMMLSTPFVKQLGIVCSGPAGTTRYLDTFVNPSAIETVEFATGNCPAGIAAVKGRATILSGRASLAPGALLNVDALCYDTLDYTTQLPYTESSTAGTPYSDACPDMTVATGITVLRSRFSATGILQSAAAGTTYSYIHGLKLTCSPVPDLDGVSALAAQLPTRGPIVVPGVPFKYECPLGSKVVSVLSTLEAATSDVLSMRIECDNAPLSSDALSLAEVALLSGGVAVGQAAVSEGLGTPASGARYISPELLASPAAGSYLIERTCPLGVSGLRSTLDVTQGLQDLVPVATGIMPTAPFNQMALYDILLDWNQAASFCEEQGGYLVTLSNMTESDALEQMVTAWATGAMATANVSFWVGARRSGTSSLNFTFVDGSTALGSFAPWADGEPNNVGQVEACLEMTVQVVLAPLASGELVSIGNVTWADRVCDSLVNRPVCELVPADKEPGASASDVATPAVQIQAVNGDQLLLYDVPLSWDAGNTFCQRRGGSLASFESASEMRRLSLALSAAEFTAVMAALQPVGFSTAMILTGSPVVLSWIGLAQISASIVREGRQFLAYNTKLSWAEASAACQADSATLASFHTADEYATVMAMLAASSTVLDASGLGNSSSVSGYIHIGLKDGNFMESFSYSDGTPLVAPPTAISLTGLTNYTALVTGDAINFVWGPKATDASSLTAEELTALNSYLEPMSTGFASGGAVELSLYDVFTDAEGARELCMLTGGSLVEPQDDAMVDAAYFVASEGIAAASINLYGGVGQAATLLNTPNTYPFIPTATGVNLTSRIIPFNDSDTGPWAWGVFYHIGLSDAGCLD</sequence>
<feature type="compositionally biased region" description="Pro residues" evidence="2">
    <location>
        <begin position="1480"/>
        <end position="1536"/>
    </location>
</feature>
<dbReference type="Gene3D" id="3.20.20.80">
    <property type="entry name" value="Glycosidases"/>
    <property type="match status" value="1"/>
</dbReference>
<gene>
    <name evidence="7" type="ORF">HYH03_017217</name>
</gene>
<dbReference type="Pfam" id="PF00059">
    <property type="entry name" value="Lectin_C"/>
    <property type="match status" value="2"/>
</dbReference>
<dbReference type="PANTHER" id="PTHR22803">
    <property type="entry name" value="MANNOSE, PHOSPHOLIPASE, LECTIN RECEPTOR RELATED"/>
    <property type="match status" value="1"/>
</dbReference>
<dbReference type="GO" id="GO:0016020">
    <property type="term" value="C:membrane"/>
    <property type="evidence" value="ECO:0007669"/>
    <property type="project" value="InterPro"/>
</dbReference>
<dbReference type="Pfam" id="PF00530">
    <property type="entry name" value="SRCR"/>
    <property type="match status" value="2"/>
</dbReference>
<dbReference type="PROSITE" id="PS50287">
    <property type="entry name" value="SRCR_2"/>
    <property type="match status" value="3"/>
</dbReference>
<name>A0A836BPI6_9CHLO</name>
<dbReference type="Gene3D" id="3.50.4.10">
    <property type="entry name" value="Hepatocyte Growth Factor"/>
    <property type="match status" value="1"/>
</dbReference>
<comment type="caution">
    <text evidence="7">The sequence shown here is derived from an EMBL/GenBank/DDBJ whole genome shotgun (WGS) entry which is preliminary data.</text>
</comment>
<feature type="signal peptide" evidence="3">
    <location>
        <begin position="1"/>
        <end position="21"/>
    </location>
</feature>
<reference evidence="7" key="1">
    <citation type="journal article" date="2020" name="bioRxiv">
        <title>Comparative genomics of Chlamydomonas.</title>
        <authorList>
            <person name="Craig R.J."/>
            <person name="Hasan A.R."/>
            <person name="Ness R.W."/>
            <person name="Keightley P.D."/>
        </authorList>
    </citation>
    <scope>NUCLEOTIDE SEQUENCE</scope>
    <source>
        <strain evidence="7">CCAP 11/70</strain>
    </source>
</reference>
<organism evidence="7 8">
    <name type="scientific">Edaphochlamys debaryana</name>
    <dbReference type="NCBI Taxonomy" id="47281"/>
    <lineage>
        <taxon>Eukaryota</taxon>
        <taxon>Viridiplantae</taxon>
        <taxon>Chlorophyta</taxon>
        <taxon>core chlorophytes</taxon>
        <taxon>Chlorophyceae</taxon>
        <taxon>CS clade</taxon>
        <taxon>Chlamydomonadales</taxon>
        <taxon>Chlamydomonadales incertae sedis</taxon>
        <taxon>Edaphochlamys</taxon>
    </lineage>
</organism>
<feature type="domain" description="GH18" evidence="6">
    <location>
        <begin position="833"/>
        <end position="1177"/>
    </location>
</feature>
<dbReference type="Gene3D" id="3.10.100.10">
    <property type="entry name" value="Mannose-Binding Protein A, subunit A"/>
    <property type="match status" value="4"/>
</dbReference>
<keyword evidence="3" id="KW-0732">Signal</keyword>
<evidence type="ECO:0000256" key="3">
    <source>
        <dbReference type="SAM" id="SignalP"/>
    </source>
</evidence>
<dbReference type="InterPro" id="IPR016186">
    <property type="entry name" value="C-type_lectin-like/link_sf"/>
</dbReference>
<dbReference type="SUPFAM" id="SSF56436">
    <property type="entry name" value="C-type lectin-like"/>
    <property type="match status" value="5"/>
</dbReference>
<feature type="chain" id="PRO_5032495441" description="Chitinase" evidence="3">
    <location>
        <begin position="22"/>
        <end position="2990"/>
    </location>
</feature>
<feature type="domain" description="SRCR" evidence="5">
    <location>
        <begin position="299"/>
        <end position="413"/>
    </location>
</feature>